<dbReference type="FunFam" id="3.30.2230.10:FF:000003">
    <property type="entry name" value="ubiquitin carboxyl-terminal hydrolase 15 isoform X1"/>
    <property type="match status" value="1"/>
</dbReference>
<dbReference type="GO" id="GO:0006508">
    <property type="term" value="P:proteolysis"/>
    <property type="evidence" value="ECO:0007669"/>
    <property type="project" value="UniProtKB-KW"/>
</dbReference>
<dbReference type="InterPro" id="IPR028889">
    <property type="entry name" value="USP"/>
</dbReference>
<reference evidence="11" key="1">
    <citation type="journal article" date="2023" name="Mol. Biol. Evol.">
        <title>Third-Generation Sequencing Reveals the Adaptive Role of the Epigenome in Three Deep-Sea Polychaetes.</title>
        <authorList>
            <person name="Perez M."/>
            <person name="Aroh O."/>
            <person name="Sun Y."/>
            <person name="Lan Y."/>
            <person name="Juniper S.K."/>
            <person name="Young C.R."/>
            <person name="Angers B."/>
            <person name="Qian P.Y."/>
        </authorList>
    </citation>
    <scope>NUCLEOTIDE SEQUENCE</scope>
    <source>
        <strain evidence="11">R07B-5</strain>
    </source>
</reference>
<feature type="region of interest" description="Disordered" evidence="8">
    <location>
        <begin position="219"/>
        <end position="248"/>
    </location>
</feature>
<dbReference type="Gene3D" id="3.10.20.90">
    <property type="entry name" value="Phosphatidylinositol 3-kinase Catalytic Subunit, Chain A, domain 1"/>
    <property type="match status" value="1"/>
</dbReference>
<comment type="similarity">
    <text evidence="2">Belongs to the peptidase C19 family.</text>
</comment>
<accession>A0AAD9KT03</accession>
<name>A0AAD9KT03_RIDPI</name>
<protein>
    <recommendedName>
        <fullName evidence="3">ubiquitinyl hydrolase 1</fullName>
        <ecNumber evidence="3">3.4.19.12</ecNumber>
    </recommendedName>
</protein>
<dbReference type="PROSITE" id="PS50235">
    <property type="entry name" value="USP_3"/>
    <property type="match status" value="1"/>
</dbReference>
<dbReference type="AlphaFoldDB" id="A0AAD9KT03"/>
<feature type="domain" description="DUSP" evidence="10">
    <location>
        <begin position="3"/>
        <end position="118"/>
    </location>
</feature>
<comment type="catalytic activity">
    <reaction evidence="1">
        <text>Thiol-dependent hydrolysis of ester, thioester, amide, peptide and isopeptide bonds formed by the C-terminal Gly of ubiquitin (a 76-residue protein attached to proteins as an intracellular targeting signal).</text>
        <dbReference type="EC" id="3.4.19.12"/>
    </reaction>
</comment>
<evidence type="ECO:0000256" key="1">
    <source>
        <dbReference type="ARBA" id="ARBA00000707"/>
    </source>
</evidence>
<dbReference type="InterPro" id="IPR006615">
    <property type="entry name" value="Pept_C19_DUSP"/>
</dbReference>
<dbReference type="Pfam" id="PF00443">
    <property type="entry name" value="UCH"/>
    <property type="match status" value="1"/>
</dbReference>
<evidence type="ECO:0000313" key="12">
    <source>
        <dbReference type="Proteomes" id="UP001209878"/>
    </source>
</evidence>
<sequence>MAEAVRHECETEKNEIAELLKTPLKKGDTWYLIDAKWFKQWKKYVGFDTWDAGSVGDETVFPGPIDNSPLCKEGTNNTLKEHLIDELDYNLMPDDAWKKLVTWYGIVNTDMVLSRKVIEQGMFVKHCKVEVYLMELKLCHNQDLEHIVTEQFSKADTIECIEKKMQQAFNISDKTEVRLWNKYMSNTYEHLNRSDLTIQDAGLYQGTVIVIEEKNADGTWPRQTSGTSSYSSPGVSANNTSKVNGSPAKALSSNHYSYSSGGASSYHSYEGHRSSSAPGLCGLGNLGNTCFMNSALQCLSNVSTLTEYFMADKWRDELNCNNPLGMHGEIATSYAELIKVMWSGRCSYTVPRNFKVAVGRFAPQFSGYQQQDSQEVMAFVLDGLHEDLNRIHKKPYIELKDADSRPDEVRRVHFEH</sequence>
<dbReference type="Proteomes" id="UP001209878">
    <property type="component" value="Unassembled WGS sequence"/>
</dbReference>
<keyword evidence="5" id="KW-0833">Ubl conjugation pathway</keyword>
<evidence type="ECO:0000256" key="2">
    <source>
        <dbReference type="ARBA" id="ARBA00009085"/>
    </source>
</evidence>
<evidence type="ECO:0000259" key="9">
    <source>
        <dbReference type="PROSITE" id="PS50235"/>
    </source>
</evidence>
<dbReference type="EMBL" id="JAODUO010000641">
    <property type="protein sequence ID" value="KAK2176765.1"/>
    <property type="molecule type" value="Genomic_DNA"/>
</dbReference>
<evidence type="ECO:0000256" key="8">
    <source>
        <dbReference type="SAM" id="MobiDB-lite"/>
    </source>
</evidence>
<dbReference type="Gene3D" id="3.30.2230.10">
    <property type="entry name" value="DUSP-like"/>
    <property type="match status" value="1"/>
</dbReference>
<evidence type="ECO:0000256" key="6">
    <source>
        <dbReference type="ARBA" id="ARBA00022801"/>
    </source>
</evidence>
<dbReference type="PROSITE" id="PS51283">
    <property type="entry name" value="DUSP"/>
    <property type="match status" value="1"/>
</dbReference>
<dbReference type="PANTHER" id="PTHR21646">
    <property type="entry name" value="UBIQUITIN CARBOXYL-TERMINAL HYDROLASE"/>
    <property type="match status" value="1"/>
</dbReference>
<keyword evidence="4" id="KW-0645">Protease</keyword>
<dbReference type="PANTHER" id="PTHR21646:SF24">
    <property type="entry name" value="UBIQUITIN CARBOXYL-TERMINAL HYDROLASE"/>
    <property type="match status" value="1"/>
</dbReference>
<evidence type="ECO:0000256" key="4">
    <source>
        <dbReference type="ARBA" id="ARBA00022670"/>
    </source>
</evidence>
<dbReference type="InterPro" id="IPR050185">
    <property type="entry name" value="Ub_carboxyl-term_hydrolase"/>
</dbReference>
<evidence type="ECO:0000256" key="7">
    <source>
        <dbReference type="ARBA" id="ARBA00022807"/>
    </source>
</evidence>
<dbReference type="GO" id="GO:0016579">
    <property type="term" value="P:protein deubiquitination"/>
    <property type="evidence" value="ECO:0007669"/>
    <property type="project" value="InterPro"/>
</dbReference>
<dbReference type="SUPFAM" id="SSF143791">
    <property type="entry name" value="DUSP-like"/>
    <property type="match status" value="1"/>
</dbReference>
<dbReference type="GO" id="GO:0004843">
    <property type="term" value="F:cysteine-type deubiquitinase activity"/>
    <property type="evidence" value="ECO:0007669"/>
    <property type="project" value="UniProtKB-EC"/>
</dbReference>
<keyword evidence="7" id="KW-0788">Thiol protease</keyword>
<gene>
    <name evidence="11" type="ORF">NP493_642g00044</name>
</gene>
<dbReference type="Gene3D" id="3.90.70.10">
    <property type="entry name" value="Cysteine proteinases"/>
    <property type="match status" value="1"/>
</dbReference>
<evidence type="ECO:0000313" key="11">
    <source>
        <dbReference type="EMBL" id="KAK2176765.1"/>
    </source>
</evidence>
<dbReference type="Pfam" id="PF14836">
    <property type="entry name" value="Ubiquitin_3"/>
    <property type="match status" value="1"/>
</dbReference>
<dbReference type="SMART" id="SM00695">
    <property type="entry name" value="DUSP"/>
    <property type="match status" value="1"/>
</dbReference>
<organism evidence="11 12">
    <name type="scientific">Ridgeia piscesae</name>
    <name type="common">Tubeworm</name>
    <dbReference type="NCBI Taxonomy" id="27915"/>
    <lineage>
        <taxon>Eukaryota</taxon>
        <taxon>Metazoa</taxon>
        <taxon>Spiralia</taxon>
        <taxon>Lophotrochozoa</taxon>
        <taxon>Annelida</taxon>
        <taxon>Polychaeta</taxon>
        <taxon>Sedentaria</taxon>
        <taxon>Canalipalpata</taxon>
        <taxon>Sabellida</taxon>
        <taxon>Siboglinidae</taxon>
        <taxon>Ridgeia</taxon>
    </lineage>
</organism>
<dbReference type="InterPro" id="IPR001394">
    <property type="entry name" value="Peptidase_C19_UCH"/>
</dbReference>
<keyword evidence="6" id="KW-0378">Hydrolase</keyword>
<dbReference type="InterPro" id="IPR035927">
    <property type="entry name" value="DUSP-like_sf"/>
</dbReference>
<dbReference type="EC" id="3.4.19.12" evidence="3"/>
<dbReference type="Pfam" id="PF06337">
    <property type="entry name" value="DUSP"/>
    <property type="match status" value="1"/>
</dbReference>
<proteinExistence type="inferred from homology"/>
<dbReference type="InterPro" id="IPR038765">
    <property type="entry name" value="Papain-like_cys_pep_sf"/>
</dbReference>
<evidence type="ECO:0000256" key="5">
    <source>
        <dbReference type="ARBA" id="ARBA00022786"/>
    </source>
</evidence>
<dbReference type="InterPro" id="IPR028135">
    <property type="entry name" value="Ub_USP-typ"/>
</dbReference>
<evidence type="ECO:0000256" key="3">
    <source>
        <dbReference type="ARBA" id="ARBA00012759"/>
    </source>
</evidence>
<dbReference type="SUPFAM" id="SSF54001">
    <property type="entry name" value="Cysteine proteinases"/>
    <property type="match status" value="1"/>
</dbReference>
<evidence type="ECO:0000259" key="10">
    <source>
        <dbReference type="PROSITE" id="PS51283"/>
    </source>
</evidence>
<dbReference type="PROSITE" id="PS00972">
    <property type="entry name" value="USP_1"/>
    <property type="match status" value="1"/>
</dbReference>
<keyword evidence="12" id="KW-1185">Reference proteome</keyword>
<feature type="compositionally biased region" description="Low complexity" evidence="8">
    <location>
        <begin position="224"/>
        <end position="236"/>
    </location>
</feature>
<dbReference type="InterPro" id="IPR018200">
    <property type="entry name" value="USP_CS"/>
</dbReference>
<comment type="caution">
    <text evidence="11">The sequence shown here is derived from an EMBL/GenBank/DDBJ whole genome shotgun (WGS) entry which is preliminary data.</text>
</comment>
<feature type="domain" description="USP" evidence="9">
    <location>
        <begin position="281"/>
        <end position="416"/>
    </location>
</feature>